<dbReference type="AlphaFoldDB" id="D5SJD2"/>
<keyword evidence="2" id="KW-0614">Plasmid</keyword>
<dbReference type="PANTHER" id="PTHR20992">
    <property type="entry name" value="AT15442P-RELATED"/>
    <property type="match status" value="1"/>
</dbReference>
<feature type="transmembrane region" description="Helical" evidence="1">
    <location>
        <begin position="267"/>
        <end position="290"/>
    </location>
</feature>
<reference evidence="2 3" key="1">
    <citation type="journal article" date="2010" name="Genome Biol. Evol.">
        <title>The sequence of a 1.8-mb bacterial linear plasmid reveals a rich evolutionary reservoir of secondary metabolic pathways.</title>
        <authorList>
            <person name="Medema M.H."/>
            <person name="Trefzer A."/>
            <person name="Kovalchuk A."/>
            <person name="van den Berg M."/>
            <person name="Mueller U."/>
            <person name="Heijne W."/>
            <person name="Wu L."/>
            <person name="Alam M.T."/>
            <person name="Ronning C.M."/>
            <person name="Nierman W.C."/>
            <person name="Bovenberg R.A.L."/>
            <person name="Breitling R."/>
            <person name="Takano E."/>
        </authorList>
    </citation>
    <scope>NUCLEOTIDE SEQUENCE [LARGE SCALE GENOMIC DNA]</scope>
    <source>
        <strain evidence="3">ATCC 27064 / DSM 738 / JCM 4710 / NBRC 13307 / NCIMB 12785 / NRRL 3585 / VKM Ac-602</strain>
        <plasmid evidence="2">pSCL4</plasmid>
    </source>
</reference>
<keyword evidence="1" id="KW-1133">Transmembrane helix</keyword>
<keyword evidence="1" id="KW-0472">Membrane</keyword>
<protein>
    <submittedName>
        <fullName evidence="2">Integral membrane protein</fullName>
    </submittedName>
</protein>
<dbReference type="eggNOG" id="COG1808">
    <property type="taxonomic scope" value="Bacteria"/>
</dbReference>
<accession>D5SJD2</accession>
<dbReference type="Proteomes" id="UP000002357">
    <property type="component" value="Plasmid pSCL4"/>
</dbReference>
<dbReference type="NCBIfam" id="TIGR00271">
    <property type="entry name" value="uncharacterized hydrophobic domain"/>
    <property type="match status" value="1"/>
</dbReference>
<dbReference type="Pfam" id="PF04087">
    <property type="entry name" value="DUF389"/>
    <property type="match status" value="1"/>
</dbReference>
<feature type="transmembrane region" description="Helical" evidence="1">
    <location>
        <begin position="302"/>
        <end position="320"/>
    </location>
</feature>
<feature type="transmembrane region" description="Helical" evidence="1">
    <location>
        <begin position="197"/>
        <end position="217"/>
    </location>
</feature>
<dbReference type="EMBL" id="CM000914">
    <property type="protein sequence ID" value="EFG04025.2"/>
    <property type="molecule type" value="Genomic_DNA"/>
</dbReference>
<evidence type="ECO:0000313" key="3">
    <source>
        <dbReference type="Proteomes" id="UP000002357"/>
    </source>
</evidence>
<proteinExistence type="predicted"/>
<feature type="transmembrane region" description="Helical" evidence="1">
    <location>
        <begin position="136"/>
        <end position="158"/>
    </location>
</feature>
<geneLocation type="plasmid" evidence="2 3">
    <name>pSCL4</name>
</geneLocation>
<keyword evidence="3" id="KW-1185">Reference proteome</keyword>
<name>D5SJD2_STRCL</name>
<sequence length="343" mass="36450">MRRPYPPYRRSRRRTEHPEEGPVVLHLRLITPADRTAEVIELIEQTVGTTHLAVVPGAALDPRGDVVMCDVAREAGDQLISGLRKLGIDECGSIAVEDIGFQLSTRAHQAEKDAPGEAADAVLWERLEGETREESTLSVTYVAFMTLATMIAACGVVLDNAILIVGAMAVGPEFGPLAGVCAALVQRAPRLAWRSSLALIVGFAVAMAATVGFSHLMELMDLFHPSDLEAERPNTDFIYQPDAFSFVVAILAGIAGMLSLTSSRSGALVGVAISVTTIPAAANAAVAFSFQEYRQAWGSTEQLLLNLLGIVIAGTLTLLVQKVLWSRFGAEGVSPSGRKSTAG</sequence>
<feature type="transmembrane region" description="Helical" evidence="1">
    <location>
        <begin position="164"/>
        <end position="185"/>
    </location>
</feature>
<evidence type="ECO:0000313" key="2">
    <source>
        <dbReference type="EMBL" id="EFG04025.2"/>
    </source>
</evidence>
<feature type="transmembrane region" description="Helical" evidence="1">
    <location>
        <begin position="237"/>
        <end position="260"/>
    </location>
</feature>
<dbReference type="PANTHER" id="PTHR20992:SF9">
    <property type="entry name" value="AT15442P-RELATED"/>
    <property type="match status" value="1"/>
</dbReference>
<gene>
    <name evidence="2" type="ORF">SCLAV_p0536</name>
</gene>
<evidence type="ECO:0000256" key="1">
    <source>
        <dbReference type="SAM" id="Phobius"/>
    </source>
</evidence>
<organism evidence="2 3">
    <name type="scientific">Streptomyces clavuligerus</name>
    <dbReference type="NCBI Taxonomy" id="1901"/>
    <lineage>
        <taxon>Bacteria</taxon>
        <taxon>Bacillati</taxon>
        <taxon>Actinomycetota</taxon>
        <taxon>Actinomycetes</taxon>
        <taxon>Kitasatosporales</taxon>
        <taxon>Streptomycetaceae</taxon>
        <taxon>Streptomyces</taxon>
    </lineage>
</organism>
<keyword evidence="1" id="KW-0812">Transmembrane</keyword>
<dbReference type="InterPro" id="IPR005240">
    <property type="entry name" value="DUF389"/>
</dbReference>